<sequence>MVRFQCLIISTVLQLSGRIPSRGRTDKLRVQPVVPLIAERTAASCATPPEPEQLSEENSWCCDKCSPRGSITGLTGDGGLAKLRWAYRSTAMSFWLASRAMDRAVLPS</sequence>
<comment type="caution">
    <text evidence="1">The sequence shown here is derived from an EMBL/GenBank/DDBJ whole genome shotgun (WGS) entry which is preliminary data.</text>
</comment>
<evidence type="ECO:0000313" key="1">
    <source>
        <dbReference type="EMBL" id="TNN31078.1"/>
    </source>
</evidence>
<dbReference type="Proteomes" id="UP000314294">
    <property type="component" value="Unassembled WGS sequence"/>
</dbReference>
<reference evidence="1 2" key="1">
    <citation type="submission" date="2019-03" db="EMBL/GenBank/DDBJ databases">
        <title>First draft genome of Liparis tanakae, snailfish: a comprehensive survey of snailfish specific genes.</title>
        <authorList>
            <person name="Kim W."/>
            <person name="Song I."/>
            <person name="Jeong J.-H."/>
            <person name="Kim D."/>
            <person name="Kim S."/>
            <person name="Ryu S."/>
            <person name="Song J.Y."/>
            <person name="Lee S.K."/>
        </authorList>
    </citation>
    <scope>NUCLEOTIDE SEQUENCE [LARGE SCALE GENOMIC DNA]</scope>
    <source>
        <tissue evidence="1">Muscle</tissue>
    </source>
</reference>
<proteinExistence type="predicted"/>
<protein>
    <submittedName>
        <fullName evidence="1">Uncharacterized protein</fullName>
    </submittedName>
</protein>
<name>A0A4Z2EQG3_9TELE</name>
<organism evidence="1 2">
    <name type="scientific">Liparis tanakae</name>
    <name type="common">Tanaka's snailfish</name>
    <dbReference type="NCBI Taxonomy" id="230148"/>
    <lineage>
        <taxon>Eukaryota</taxon>
        <taxon>Metazoa</taxon>
        <taxon>Chordata</taxon>
        <taxon>Craniata</taxon>
        <taxon>Vertebrata</taxon>
        <taxon>Euteleostomi</taxon>
        <taxon>Actinopterygii</taxon>
        <taxon>Neopterygii</taxon>
        <taxon>Teleostei</taxon>
        <taxon>Neoteleostei</taxon>
        <taxon>Acanthomorphata</taxon>
        <taxon>Eupercaria</taxon>
        <taxon>Perciformes</taxon>
        <taxon>Cottioidei</taxon>
        <taxon>Cottales</taxon>
        <taxon>Liparidae</taxon>
        <taxon>Liparis</taxon>
    </lineage>
</organism>
<dbReference type="AlphaFoldDB" id="A0A4Z2EQG3"/>
<evidence type="ECO:0000313" key="2">
    <source>
        <dbReference type="Proteomes" id="UP000314294"/>
    </source>
</evidence>
<dbReference type="EMBL" id="SRLO01003830">
    <property type="protein sequence ID" value="TNN31078.1"/>
    <property type="molecule type" value="Genomic_DNA"/>
</dbReference>
<keyword evidence="2" id="KW-1185">Reference proteome</keyword>
<gene>
    <name evidence="1" type="ORF">EYF80_058770</name>
</gene>
<accession>A0A4Z2EQG3</accession>